<sequence length="138" mass="16148">MREGKRIEKRHPANNVNIRSIKGRSILVSPPLCSTQRGERSQPGQKRPHKTYRYPRGMERKGKDILRKASRGQVSKKCRGLVRKSCPSEHHHHHHHHHHLHHDNNNKIHFKPNSPHWTDASRTSKRLSTTALRFPESD</sequence>
<proteinExistence type="predicted"/>
<comment type="caution">
    <text evidence="2">The sequence shown here is derived from an EMBL/GenBank/DDBJ whole genome shotgun (WGS) entry which is preliminary data.</text>
</comment>
<dbReference type="EMBL" id="VSRR010086482">
    <property type="protein sequence ID" value="MPC91075.1"/>
    <property type="molecule type" value="Genomic_DNA"/>
</dbReference>
<evidence type="ECO:0000313" key="2">
    <source>
        <dbReference type="EMBL" id="MPC91075.1"/>
    </source>
</evidence>
<keyword evidence="3" id="KW-1185">Reference proteome</keyword>
<organism evidence="2 3">
    <name type="scientific">Portunus trituberculatus</name>
    <name type="common">Swimming crab</name>
    <name type="synonym">Neptunus trituberculatus</name>
    <dbReference type="NCBI Taxonomy" id="210409"/>
    <lineage>
        <taxon>Eukaryota</taxon>
        <taxon>Metazoa</taxon>
        <taxon>Ecdysozoa</taxon>
        <taxon>Arthropoda</taxon>
        <taxon>Crustacea</taxon>
        <taxon>Multicrustacea</taxon>
        <taxon>Malacostraca</taxon>
        <taxon>Eumalacostraca</taxon>
        <taxon>Eucarida</taxon>
        <taxon>Decapoda</taxon>
        <taxon>Pleocyemata</taxon>
        <taxon>Brachyura</taxon>
        <taxon>Eubrachyura</taxon>
        <taxon>Portunoidea</taxon>
        <taxon>Portunidae</taxon>
        <taxon>Portuninae</taxon>
        <taxon>Portunus</taxon>
    </lineage>
</organism>
<evidence type="ECO:0000313" key="3">
    <source>
        <dbReference type="Proteomes" id="UP000324222"/>
    </source>
</evidence>
<feature type="compositionally biased region" description="Basic residues" evidence="1">
    <location>
        <begin position="68"/>
        <end position="82"/>
    </location>
</feature>
<protein>
    <submittedName>
        <fullName evidence="2">Uncharacterized protein</fullName>
    </submittedName>
</protein>
<name>A0A5B7J8Q9_PORTR</name>
<accession>A0A5B7J8Q9</accession>
<dbReference type="Gene3D" id="3.40.50.11230">
    <property type="match status" value="1"/>
</dbReference>
<feature type="compositionally biased region" description="Basic residues" evidence="1">
    <location>
        <begin position="90"/>
        <end position="101"/>
    </location>
</feature>
<dbReference type="AlphaFoldDB" id="A0A5B7J8Q9"/>
<gene>
    <name evidence="2" type="ORF">E2C01_086089</name>
</gene>
<feature type="compositionally biased region" description="Basic and acidic residues" evidence="1">
    <location>
        <begin position="56"/>
        <end position="67"/>
    </location>
</feature>
<reference evidence="2 3" key="1">
    <citation type="submission" date="2019-05" db="EMBL/GenBank/DDBJ databases">
        <title>Another draft genome of Portunus trituberculatus and its Hox gene families provides insights of decapod evolution.</title>
        <authorList>
            <person name="Jeong J.-H."/>
            <person name="Song I."/>
            <person name="Kim S."/>
            <person name="Choi T."/>
            <person name="Kim D."/>
            <person name="Ryu S."/>
            <person name="Kim W."/>
        </authorList>
    </citation>
    <scope>NUCLEOTIDE SEQUENCE [LARGE SCALE GENOMIC DNA]</scope>
    <source>
        <tissue evidence="2">Muscle</tissue>
    </source>
</reference>
<dbReference type="Proteomes" id="UP000324222">
    <property type="component" value="Unassembled WGS sequence"/>
</dbReference>
<evidence type="ECO:0000256" key="1">
    <source>
        <dbReference type="SAM" id="MobiDB-lite"/>
    </source>
</evidence>
<feature type="region of interest" description="Disordered" evidence="1">
    <location>
        <begin position="27"/>
        <end position="138"/>
    </location>
</feature>